<feature type="DNA-binding region" description="H-T-H motif" evidence="2">
    <location>
        <begin position="35"/>
        <end position="54"/>
    </location>
</feature>
<dbReference type="PANTHER" id="PTHR43479">
    <property type="entry name" value="ACREF/ENVCD OPERON REPRESSOR-RELATED"/>
    <property type="match status" value="1"/>
</dbReference>
<evidence type="ECO:0000256" key="2">
    <source>
        <dbReference type="PROSITE-ProRule" id="PRU00335"/>
    </source>
</evidence>
<dbReference type="Pfam" id="PF00440">
    <property type="entry name" value="TetR_N"/>
    <property type="match status" value="1"/>
</dbReference>
<dbReference type="Pfam" id="PF14278">
    <property type="entry name" value="TetR_C_8"/>
    <property type="match status" value="1"/>
</dbReference>
<evidence type="ECO:0000313" key="4">
    <source>
        <dbReference type="EMBL" id="SMG10378.1"/>
    </source>
</evidence>
<dbReference type="InterPro" id="IPR009057">
    <property type="entry name" value="Homeodomain-like_sf"/>
</dbReference>
<dbReference type="AlphaFoldDB" id="A0A1X7I882"/>
<organism evidence="4 5">
    <name type="scientific">Paenibacillus aquistagni</name>
    <dbReference type="NCBI Taxonomy" id="1852522"/>
    <lineage>
        <taxon>Bacteria</taxon>
        <taxon>Bacillati</taxon>
        <taxon>Bacillota</taxon>
        <taxon>Bacilli</taxon>
        <taxon>Bacillales</taxon>
        <taxon>Paenibacillaceae</taxon>
        <taxon>Paenibacillus</taxon>
    </lineage>
</organism>
<reference evidence="4 5" key="1">
    <citation type="submission" date="2017-04" db="EMBL/GenBank/DDBJ databases">
        <authorList>
            <person name="Afonso C.L."/>
            <person name="Miller P.J."/>
            <person name="Scott M.A."/>
            <person name="Spackman E."/>
            <person name="Goraichik I."/>
            <person name="Dimitrov K.M."/>
            <person name="Suarez D.L."/>
            <person name="Swayne D.E."/>
        </authorList>
    </citation>
    <scope>NUCLEOTIDE SEQUENCE [LARGE SCALE GENOMIC DNA]</scope>
    <source>
        <strain evidence="4 5">11</strain>
    </source>
</reference>
<dbReference type="GO" id="GO:0003677">
    <property type="term" value="F:DNA binding"/>
    <property type="evidence" value="ECO:0007669"/>
    <property type="project" value="UniProtKB-UniRule"/>
</dbReference>
<keyword evidence="5" id="KW-1185">Reference proteome</keyword>
<dbReference type="InterPro" id="IPR001647">
    <property type="entry name" value="HTH_TetR"/>
</dbReference>
<evidence type="ECO:0000313" key="5">
    <source>
        <dbReference type="Proteomes" id="UP000193834"/>
    </source>
</evidence>
<dbReference type="Proteomes" id="UP000193834">
    <property type="component" value="Unassembled WGS sequence"/>
</dbReference>
<dbReference type="InterPro" id="IPR050624">
    <property type="entry name" value="HTH-type_Tx_Regulator"/>
</dbReference>
<gene>
    <name evidence="4" type="ORF">SAMN06295960_0188</name>
</gene>
<dbReference type="InterPro" id="IPR039532">
    <property type="entry name" value="TetR_C_Firmicutes"/>
</dbReference>
<proteinExistence type="predicted"/>
<protein>
    <submittedName>
        <fullName evidence="4">Transcriptional regulator, TetR family</fullName>
    </submittedName>
</protein>
<sequence length="205" mass="24078">MKTEPKKDPRVIRTRRLLQDAFITLMEERDLEQITVQDIVDRATIKRATFYLHFKDKHELLNCIVDQVLKELNSVVNVKWETMIESKFTSDKPHPLFVGIFHHIAEHYHLYRAMLVTNRVPCFTAGLSAVLHEFVTYGINHTEPDDQNLTAKREVIIKFVESAILEVIIWWVEQQMPYDEIDMAEQILNLSLKGPYIINPVSRYS</sequence>
<feature type="domain" description="HTH tetR-type" evidence="3">
    <location>
        <begin position="12"/>
        <end position="72"/>
    </location>
</feature>
<dbReference type="Gene3D" id="1.10.357.10">
    <property type="entry name" value="Tetracycline Repressor, domain 2"/>
    <property type="match status" value="1"/>
</dbReference>
<dbReference type="SUPFAM" id="SSF46689">
    <property type="entry name" value="Homeodomain-like"/>
    <property type="match status" value="1"/>
</dbReference>
<dbReference type="PANTHER" id="PTHR43479:SF23">
    <property type="entry name" value="HTH TETR-TYPE DOMAIN-CONTAINING PROTEIN"/>
    <property type="match status" value="1"/>
</dbReference>
<evidence type="ECO:0000259" key="3">
    <source>
        <dbReference type="PROSITE" id="PS50977"/>
    </source>
</evidence>
<dbReference type="EMBL" id="FXAZ01000001">
    <property type="protein sequence ID" value="SMG10378.1"/>
    <property type="molecule type" value="Genomic_DNA"/>
</dbReference>
<dbReference type="OrthoDB" id="9810250at2"/>
<dbReference type="PROSITE" id="PS50977">
    <property type="entry name" value="HTH_TETR_2"/>
    <property type="match status" value="1"/>
</dbReference>
<evidence type="ECO:0000256" key="1">
    <source>
        <dbReference type="ARBA" id="ARBA00023125"/>
    </source>
</evidence>
<name>A0A1X7I882_9BACL</name>
<dbReference type="STRING" id="1852522.SAMN06295960_0188"/>
<accession>A0A1X7I882</accession>
<dbReference type="RefSeq" id="WP_085492487.1">
    <property type="nucleotide sequence ID" value="NZ_FXAZ01000001.1"/>
</dbReference>
<keyword evidence="1 2" id="KW-0238">DNA-binding</keyword>